<protein>
    <submittedName>
        <fullName evidence="5">40S ribosomal protein S17-like</fullName>
    </submittedName>
</protein>
<dbReference type="InterPro" id="IPR001210">
    <property type="entry name" value="Ribosomal_eS17"/>
</dbReference>
<organism evidence="4 5">
    <name type="scientific">Puma concolor</name>
    <name type="common">Mountain lion</name>
    <name type="synonym">Felis concolor</name>
    <dbReference type="NCBI Taxonomy" id="9696"/>
    <lineage>
        <taxon>Eukaryota</taxon>
        <taxon>Metazoa</taxon>
        <taxon>Chordata</taxon>
        <taxon>Craniata</taxon>
        <taxon>Vertebrata</taxon>
        <taxon>Euteleostomi</taxon>
        <taxon>Mammalia</taxon>
        <taxon>Eutheria</taxon>
        <taxon>Laurasiatheria</taxon>
        <taxon>Carnivora</taxon>
        <taxon>Feliformia</taxon>
        <taxon>Felidae</taxon>
        <taxon>Felinae</taxon>
        <taxon>Puma</taxon>
    </lineage>
</organism>
<keyword evidence="4" id="KW-1185">Reference proteome</keyword>
<dbReference type="RefSeq" id="XP_025773946.1">
    <property type="nucleotide sequence ID" value="XM_025918161.1"/>
</dbReference>
<dbReference type="Proteomes" id="UP000515131">
    <property type="component" value="Unplaced"/>
</dbReference>
<dbReference type="Gene3D" id="1.10.60.20">
    <property type="entry name" value="Ribosomal protein S17e-like"/>
    <property type="match status" value="1"/>
</dbReference>
<dbReference type="AlphaFoldDB" id="A0A6P6HF78"/>
<evidence type="ECO:0000256" key="3">
    <source>
        <dbReference type="ARBA" id="ARBA00023274"/>
    </source>
</evidence>
<dbReference type="GO" id="GO:1990904">
    <property type="term" value="C:ribonucleoprotein complex"/>
    <property type="evidence" value="ECO:0007669"/>
    <property type="project" value="UniProtKB-KW"/>
</dbReference>
<reference evidence="5" key="1">
    <citation type="submission" date="2025-08" db="UniProtKB">
        <authorList>
            <consortium name="RefSeq"/>
        </authorList>
    </citation>
    <scope>IDENTIFICATION</scope>
    <source>
        <tissue evidence="5">Blood</tissue>
    </source>
</reference>
<dbReference type="GeneID" id="112854618"/>
<dbReference type="GO" id="GO:0003735">
    <property type="term" value="F:structural constituent of ribosome"/>
    <property type="evidence" value="ECO:0007669"/>
    <property type="project" value="InterPro"/>
</dbReference>
<keyword evidence="3" id="KW-0687">Ribonucleoprotein</keyword>
<evidence type="ECO:0000313" key="4">
    <source>
        <dbReference type="Proteomes" id="UP000515131"/>
    </source>
</evidence>
<gene>
    <name evidence="5" type="primary">LOC112854618</name>
</gene>
<dbReference type="PANTHER" id="PTHR10732">
    <property type="entry name" value="40S RIBOSOMAL PROTEIN S17"/>
    <property type="match status" value="1"/>
</dbReference>
<dbReference type="KEGG" id="pcoo:112854618"/>
<accession>A0A6P6HF78</accession>
<proteinExistence type="inferred from homology"/>
<sequence>MGHLRTKAMRKAGWVIIKKHCIHLGNDFHTNKRTGKGTTIIPSEKPRNKTAGCVTHLMKQIQRGLVTSIKLQGEERERMNHYVPEFSALDQEMAEVDPDTKEMLKLLNLGSLSKP</sequence>
<dbReference type="GO" id="GO:0005840">
    <property type="term" value="C:ribosome"/>
    <property type="evidence" value="ECO:0007669"/>
    <property type="project" value="UniProtKB-KW"/>
</dbReference>
<name>A0A6P6HF78_PUMCO</name>
<keyword evidence="2" id="KW-0689">Ribosomal protein</keyword>
<evidence type="ECO:0000313" key="5">
    <source>
        <dbReference type="RefSeq" id="XP_025773946.1"/>
    </source>
</evidence>
<dbReference type="PANTHER" id="PTHR10732:SF14">
    <property type="entry name" value="SMALL RIBOSOMAL SUBUNIT PROTEIN ES17"/>
    <property type="match status" value="1"/>
</dbReference>
<dbReference type="InterPro" id="IPR036401">
    <property type="entry name" value="Ribosomal_eS17_sf"/>
</dbReference>
<evidence type="ECO:0000256" key="2">
    <source>
        <dbReference type="ARBA" id="ARBA00022980"/>
    </source>
</evidence>
<evidence type="ECO:0000256" key="1">
    <source>
        <dbReference type="ARBA" id="ARBA00010444"/>
    </source>
</evidence>
<dbReference type="SUPFAM" id="SSF116820">
    <property type="entry name" value="Rps17e-like"/>
    <property type="match status" value="1"/>
</dbReference>
<dbReference type="GO" id="GO:0006412">
    <property type="term" value="P:translation"/>
    <property type="evidence" value="ECO:0007669"/>
    <property type="project" value="InterPro"/>
</dbReference>
<dbReference type="Pfam" id="PF00833">
    <property type="entry name" value="Ribosomal_S17e"/>
    <property type="match status" value="1"/>
</dbReference>
<comment type="similarity">
    <text evidence="1">Belongs to the eukaryotic ribosomal protein eS17 family.</text>
</comment>